<reference evidence="2" key="2">
    <citation type="submission" date="2023-06" db="EMBL/GenBank/DDBJ databases">
        <authorList>
            <consortium name="Lawrence Berkeley National Laboratory"/>
            <person name="Haridas S."/>
            <person name="Hensen N."/>
            <person name="Bonometti L."/>
            <person name="Westerberg I."/>
            <person name="Brannstrom I.O."/>
            <person name="Guillou S."/>
            <person name="Cros-Aarteil S."/>
            <person name="Calhoun S."/>
            <person name="Kuo A."/>
            <person name="Mondo S."/>
            <person name="Pangilinan J."/>
            <person name="Riley R."/>
            <person name="Labutti K."/>
            <person name="Andreopoulos B."/>
            <person name="Lipzen A."/>
            <person name="Chen C."/>
            <person name="Yanf M."/>
            <person name="Daum C."/>
            <person name="Ng V."/>
            <person name="Clum A."/>
            <person name="Steindorff A."/>
            <person name="Ohm R."/>
            <person name="Martin F."/>
            <person name="Silar P."/>
            <person name="Natvig D."/>
            <person name="Lalanne C."/>
            <person name="Gautier V."/>
            <person name="Ament-Velasquez S.L."/>
            <person name="Kruys A."/>
            <person name="Hutchinson M.I."/>
            <person name="Powell A.J."/>
            <person name="Barry K."/>
            <person name="Miller A.N."/>
            <person name="Grigoriev I.V."/>
            <person name="Debuchy R."/>
            <person name="Gladieux P."/>
            <person name="Thoren M.H."/>
            <person name="Johannesson H."/>
        </authorList>
    </citation>
    <scope>NUCLEOTIDE SEQUENCE</scope>
    <source>
        <strain evidence="2">CBS 955.72</strain>
    </source>
</reference>
<comment type="caution">
    <text evidence="2">The sequence shown here is derived from an EMBL/GenBank/DDBJ whole genome shotgun (WGS) entry which is preliminary data.</text>
</comment>
<proteinExistence type="predicted"/>
<keyword evidence="3" id="KW-1185">Reference proteome</keyword>
<organism evidence="2 3">
    <name type="scientific">Lasiosphaeria hispida</name>
    <dbReference type="NCBI Taxonomy" id="260671"/>
    <lineage>
        <taxon>Eukaryota</taxon>
        <taxon>Fungi</taxon>
        <taxon>Dikarya</taxon>
        <taxon>Ascomycota</taxon>
        <taxon>Pezizomycotina</taxon>
        <taxon>Sordariomycetes</taxon>
        <taxon>Sordariomycetidae</taxon>
        <taxon>Sordariales</taxon>
        <taxon>Lasiosphaeriaceae</taxon>
        <taxon>Lasiosphaeria</taxon>
    </lineage>
</organism>
<keyword evidence="1" id="KW-0472">Membrane</keyword>
<keyword evidence="1" id="KW-1133">Transmembrane helix</keyword>
<reference evidence="2" key="1">
    <citation type="journal article" date="2023" name="Mol. Phylogenet. Evol.">
        <title>Genome-scale phylogeny and comparative genomics of the fungal order Sordariales.</title>
        <authorList>
            <person name="Hensen N."/>
            <person name="Bonometti L."/>
            <person name="Westerberg I."/>
            <person name="Brannstrom I.O."/>
            <person name="Guillou S."/>
            <person name="Cros-Aarteil S."/>
            <person name="Calhoun S."/>
            <person name="Haridas S."/>
            <person name="Kuo A."/>
            <person name="Mondo S."/>
            <person name="Pangilinan J."/>
            <person name="Riley R."/>
            <person name="LaButti K."/>
            <person name="Andreopoulos B."/>
            <person name="Lipzen A."/>
            <person name="Chen C."/>
            <person name="Yan M."/>
            <person name="Daum C."/>
            <person name="Ng V."/>
            <person name="Clum A."/>
            <person name="Steindorff A."/>
            <person name="Ohm R.A."/>
            <person name="Martin F."/>
            <person name="Silar P."/>
            <person name="Natvig D.O."/>
            <person name="Lalanne C."/>
            <person name="Gautier V."/>
            <person name="Ament-Velasquez S.L."/>
            <person name="Kruys A."/>
            <person name="Hutchinson M.I."/>
            <person name="Powell A.J."/>
            <person name="Barry K."/>
            <person name="Miller A.N."/>
            <person name="Grigoriev I.V."/>
            <person name="Debuchy R."/>
            <person name="Gladieux P."/>
            <person name="Hiltunen Thoren M."/>
            <person name="Johannesson H."/>
        </authorList>
    </citation>
    <scope>NUCLEOTIDE SEQUENCE</scope>
    <source>
        <strain evidence="2">CBS 955.72</strain>
    </source>
</reference>
<protein>
    <submittedName>
        <fullName evidence="2">Uncharacterized protein</fullName>
    </submittedName>
</protein>
<evidence type="ECO:0000313" key="3">
    <source>
        <dbReference type="Proteomes" id="UP001275084"/>
    </source>
</evidence>
<accession>A0AAJ0M9R7</accession>
<dbReference type="AlphaFoldDB" id="A0AAJ0M9R7"/>
<keyword evidence="1" id="KW-0812">Transmembrane</keyword>
<name>A0AAJ0M9R7_9PEZI</name>
<gene>
    <name evidence="2" type="ORF">B0T25DRAFT_322484</name>
</gene>
<dbReference type="Proteomes" id="UP001275084">
    <property type="component" value="Unassembled WGS sequence"/>
</dbReference>
<sequence>MLWPVGQQSRWTTPKDLLSRLSIARSRHEHRHYRAEAGSRQLLARGTARGLLALLLDSRRPCLRTIKKEPMFSSTWMTTHMNGVDAPCGISSTTLNLSMWLISPVIITFVSYVVLHFRELWSLTRRRDGLITNPVHRFTGRVMRGIGVCELE</sequence>
<evidence type="ECO:0000256" key="1">
    <source>
        <dbReference type="SAM" id="Phobius"/>
    </source>
</evidence>
<evidence type="ECO:0000313" key="2">
    <source>
        <dbReference type="EMBL" id="KAK3344279.1"/>
    </source>
</evidence>
<dbReference type="EMBL" id="JAUIQD010000007">
    <property type="protein sequence ID" value="KAK3344279.1"/>
    <property type="molecule type" value="Genomic_DNA"/>
</dbReference>
<feature type="transmembrane region" description="Helical" evidence="1">
    <location>
        <begin position="97"/>
        <end position="117"/>
    </location>
</feature>